<keyword evidence="3" id="KW-1185">Reference proteome</keyword>
<reference evidence="2" key="2">
    <citation type="submission" date="2020-11" db="EMBL/GenBank/DDBJ databases">
        <authorList>
            <person name="Cecchin M."/>
            <person name="Marcolungo L."/>
            <person name="Rossato M."/>
            <person name="Girolomoni L."/>
            <person name="Cosentino E."/>
            <person name="Cuine S."/>
            <person name="Li-Beisson Y."/>
            <person name="Delledonne M."/>
            <person name="Ballottari M."/>
        </authorList>
    </citation>
    <scope>NUCLEOTIDE SEQUENCE</scope>
    <source>
        <strain evidence="2">211/11P</strain>
        <tissue evidence="2">Whole cell</tissue>
    </source>
</reference>
<organism evidence="2 3">
    <name type="scientific">Chlorella vulgaris</name>
    <name type="common">Green alga</name>
    <dbReference type="NCBI Taxonomy" id="3077"/>
    <lineage>
        <taxon>Eukaryota</taxon>
        <taxon>Viridiplantae</taxon>
        <taxon>Chlorophyta</taxon>
        <taxon>core chlorophytes</taxon>
        <taxon>Trebouxiophyceae</taxon>
        <taxon>Chlorellales</taxon>
        <taxon>Chlorellaceae</taxon>
        <taxon>Chlorella clade</taxon>
        <taxon>Chlorella</taxon>
    </lineage>
</organism>
<dbReference type="EMBL" id="SIDB01000010">
    <property type="protein sequence ID" value="KAI3426929.1"/>
    <property type="molecule type" value="Genomic_DNA"/>
</dbReference>
<feature type="region of interest" description="Disordered" evidence="1">
    <location>
        <begin position="163"/>
        <end position="321"/>
    </location>
</feature>
<feature type="compositionally biased region" description="Basic and acidic residues" evidence="1">
    <location>
        <begin position="191"/>
        <end position="205"/>
    </location>
</feature>
<feature type="region of interest" description="Disordered" evidence="1">
    <location>
        <begin position="101"/>
        <end position="138"/>
    </location>
</feature>
<feature type="compositionally biased region" description="Acidic residues" evidence="1">
    <location>
        <begin position="123"/>
        <end position="138"/>
    </location>
</feature>
<feature type="region of interest" description="Disordered" evidence="1">
    <location>
        <begin position="46"/>
        <end position="83"/>
    </location>
</feature>
<protein>
    <submittedName>
        <fullName evidence="2">Uncharacterized protein</fullName>
    </submittedName>
</protein>
<name>A0A9D4TJ62_CHLVU</name>
<proteinExistence type="predicted"/>
<evidence type="ECO:0000313" key="3">
    <source>
        <dbReference type="Proteomes" id="UP001055712"/>
    </source>
</evidence>
<evidence type="ECO:0000313" key="2">
    <source>
        <dbReference type="EMBL" id="KAI3426929.1"/>
    </source>
</evidence>
<feature type="compositionally biased region" description="Basic and acidic residues" evidence="1">
    <location>
        <begin position="246"/>
        <end position="260"/>
    </location>
</feature>
<comment type="caution">
    <text evidence="2">The sequence shown here is derived from an EMBL/GenBank/DDBJ whole genome shotgun (WGS) entry which is preliminary data.</text>
</comment>
<feature type="compositionally biased region" description="Basic and acidic residues" evidence="1">
    <location>
        <begin position="288"/>
        <end position="315"/>
    </location>
</feature>
<sequence>MQFDTVSRLGRRPLPSKVHSLTTRRLQALPGARQARRARVGRALAFQDAHEQVSTERRHRMVADTSDEEGYLPSDADSDIPMNQRLSSRELYRQMKHLPPEYPTELEPEQDSPEKHMSVADLASDEDEMLPDDPRDLDEELITDTKPFIADVYNQMPGVLRKATTDDIARHRSAGHGSTNRPSGGASRLSTGEHEPESRERRMTEAEEDVTEMKPTSGTGGAASPAEAAGQGPTNRPSGGASRLSTGEREPEGRERRMTEAEEEVTEMKPASGTGGVASPAEAASEGKGGHEQSGEQRNYEQKPEQSGDAEEHPGSSRYSG</sequence>
<evidence type="ECO:0000256" key="1">
    <source>
        <dbReference type="SAM" id="MobiDB-lite"/>
    </source>
</evidence>
<reference evidence="2" key="1">
    <citation type="journal article" date="2019" name="Plant J.">
        <title>Chlorella vulgaris genome assembly and annotation reveals the molecular basis for metabolic acclimation to high light conditions.</title>
        <authorList>
            <person name="Cecchin M."/>
            <person name="Marcolungo L."/>
            <person name="Rossato M."/>
            <person name="Girolomoni L."/>
            <person name="Cosentino E."/>
            <person name="Cuine S."/>
            <person name="Li-Beisson Y."/>
            <person name="Delledonne M."/>
            <person name="Ballottari M."/>
        </authorList>
    </citation>
    <scope>NUCLEOTIDE SEQUENCE</scope>
    <source>
        <strain evidence="2">211/11P</strain>
    </source>
</reference>
<gene>
    <name evidence="2" type="ORF">D9Q98_006873</name>
</gene>
<accession>A0A9D4TJ62</accession>
<dbReference type="AlphaFoldDB" id="A0A9D4TJ62"/>
<dbReference type="Proteomes" id="UP001055712">
    <property type="component" value="Unassembled WGS sequence"/>
</dbReference>